<dbReference type="GO" id="GO:0008664">
    <property type="term" value="F:RNA 2',3'-cyclic 3'-phosphodiesterase activity"/>
    <property type="evidence" value="ECO:0007669"/>
    <property type="project" value="InterPro"/>
</dbReference>
<protein>
    <submittedName>
        <fullName evidence="2">2'-5' RNA ligase</fullName>
    </submittedName>
</protein>
<proteinExistence type="predicted"/>
<comment type="caution">
    <text evidence="2">The sequence shown here is derived from an EMBL/GenBank/DDBJ whole genome shotgun (WGS) entry which is preliminary data.</text>
</comment>
<keyword evidence="3" id="KW-1185">Reference proteome</keyword>
<keyword evidence="1" id="KW-0378">Hydrolase</keyword>
<evidence type="ECO:0000313" key="3">
    <source>
        <dbReference type="Proteomes" id="UP000433309"/>
    </source>
</evidence>
<gene>
    <name evidence="2" type="ORF">GJ699_06595</name>
</gene>
<reference evidence="2 3" key="1">
    <citation type="submission" date="2019-11" db="EMBL/GenBank/DDBJ databases">
        <title>Novel species isolated from a subtropical stream in China.</title>
        <authorList>
            <person name="Lu H."/>
        </authorList>
    </citation>
    <scope>NUCLEOTIDE SEQUENCE [LARGE SCALE GENOMIC DNA]</scope>
    <source>
        <strain evidence="2 3">FT80W</strain>
    </source>
</reference>
<dbReference type="GO" id="GO:0004113">
    <property type="term" value="F:2',3'-cyclic-nucleotide 3'-phosphodiesterase activity"/>
    <property type="evidence" value="ECO:0007669"/>
    <property type="project" value="InterPro"/>
</dbReference>
<dbReference type="InterPro" id="IPR009097">
    <property type="entry name" value="Cyclic_Pdiesterase"/>
</dbReference>
<accession>A0A6I2KXB6</accession>
<dbReference type="GO" id="GO:0016874">
    <property type="term" value="F:ligase activity"/>
    <property type="evidence" value="ECO:0007669"/>
    <property type="project" value="UniProtKB-KW"/>
</dbReference>
<keyword evidence="2" id="KW-0436">Ligase</keyword>
<evidence type="ECO:0000256" key="1">
    <source>
        <dbReference type="ARBA" id="ARBA00022801"/>
    </source>
</evidence>
<dbReference type="Gene3D" id="3.90.1140.10">
    <property type="entry name" value="Cyclic phosphodiesterase"/>
    <property type="match status" value="1"/>
</dbReference>
<dbReference type="Pfam" id="PF13563">
    <property type="entry name" value="2_5_RNA_ligase2"/>
    <property type="match status" value="1"/>
</dbReference>
<dbReference type="RefSeq" id="WP_154374356.1">
    <property type="nucleotide sequence ID" value="NZ_WKJK01000003.1"/>
</dbReference>
<dbReference type="AlphaFoldDB" id="A0A6I2KXB6"/>
<dbReference type="SUPFAM" id="SSF55144">
    <property type="entry name" value="LigT-like"/>
    <property type="match status" value="1"/>
</dbReference>
<dbReference type="Proteomes" id="UP000433309">
    <property type="component" value="Unassembled WGS sequence"/>
</dbReference>
<sequence length="193" mass="20355">MSQGSLFDFEAPPTPTDRIFFAVAPDAGAIAELRALTAQLKAQHGMSGRATADAKLHCTLCNLGDFAGMPDALIARASQAAALVAAATQPFVASFDTAQTFINRARNRPFVLTGGEGVVGVTALYRNLASALLKAGISGNPASYTPHLTLLYDDVTAAPQAVAPIEWTVRELILLHSHIGQGRPYTILARWAL</sequence>
<dbReference type="InterPro" id="IPR004175">
    <property type="entry name" value="RNA_CPDase"/>
</dbReference>
<evidence type="ECO:0000313" key="2">
    <source>
        <dbReference type="EMBL" id="MRW89647.1"/>
    </source>
</evidence>
<name>A0A6I2KXB6_9BURK</name>
<organism evidence="2 3">
    <name type="scientific">Duganella guangzhouensis</name>
    <dbReference type="NCBI Taxonomy" id="2666084"/>
    <lineage>
        <taxon>Bacteria</taxon>
        <taxon>Pseudomonadati</taxon>
        <taxon>Pseudomonadota</taxon>
        <taxon>Betaproteobacteria</taxon>
        <taxon>Burkholderiales</taxon>
        <taxon>Oxalobacteraceae</taxon>
        <taxon>Telluria group</taxon>
        <taxon>Duganella</taxon>
    </lineage>
</organism>
<dbReference type="PANTHER" id="PTHR35561:SF1">
    <property type="entry name" value="RNA 2',3'-CYCLIC PHOSPHODIESTERASE"/>
    <property type="match status" value="1"/>
</dbReference>
<dbReference type="EMBL" id="WKJK01000003">
    <property type="protein sequence ID" value="MRW89647.1"/>
    <property type="molecule type" value="Genomic_DNA"/>
</dbReference>
<dbReference type="PANTHER" id="PTHR35561">
    <property type="entry name" value="RNA 2',3'-CYCLIC PHOSPHODIESTERASE"/>
    <property type="match status" value="1"/>
</dbReference>